<dbReference type="SUPFAM" id="SSF74853">
    <property type="entry name" value="Lamin A/C globular tail domain"/>
    <property type="match status" value="1"/>
</dbReference>
<dbReference type="NCBIfam" id="NF045639">
    <property type="entry name" value="GCX_COOH"/>
    <property type="match status" value="1"/>
</dbReference>
<keyword evidence="1" id="KW-0732">Signal</keyword>
<proteinExistence type="predicted"/>
<dbReference type="Pfam" id="PF13287">
    <property type="entry name" value="Fn3_assoc"/>
    <property type="match status" value="1"/>
</dbReference>
<organism evidence="3 4">
    <name type="scientific">Runella rosea</name>
    <dbReference type="NCBI Taxonomy" id="2259595"/>
    <lineage>
        <taxon>Bacteria</taxon>
        <taxon>Pseudomonadati</taxon>
        <taxon>Bacteroidota</taxon>
        <taxon>Cytophagia</taxon>
        <taxon>Cytophagales</taxon>
        <taxon>Spirosomataceae</taxon>
        <taxon>Runella</taxon>
    </lineage>
</organism>
<gene>
    <name evidence="3" type="ORF">DR864_08140</name>
</gene>
<dbReference type="OrthoDB" id="9806464at2"/>
<evidence type="ECO:0000259" key="2">
    <source>
        <dbReference type="PROSITE" id="PS51841"/>
    </source>
</evidence>
<dbReference type="InterPro" id="IPR055015">
    <property type="entry name" value="GCX_COOH"/>
</dbReference>
<dbReference type="PROSITE" id="PS51841">
    <property type="entry name" value="LTD"/>
    <property type="match status" value="1"/>
</dbReference>
<feature type="domain" description="LTD" evidence="2">
    <location>
        <begin position="14"/>
        <end position="134"/>
    </location>
</feature>
<feature type="signal peptide" evidence="1">
    <location>
        <begin position="1"/>
        <end position="20"/>
    </location>
</feature>
<dbReference type="InterPro" id="IPR001322">
    <property type="entry name" value="Lamin_tail_dom"/>
</dbReference>
<keyword evidence="3" id="KW-0946">Virion</keyword>
<dbReference type="EMBL" id="CP030850">
    <property type="protein sequence ID" value="AXE17708.1"/>
    <property type="molecule type" value="Genomic_DNA"/>
</dbReference>
<dbReference type="Pfam" id="PF00932">
    <property type="entry name" value="LTD"/>
    <property type="match status" value="1"/>
</dbReference>
<dbReference type="AlphaFoldDB" id="A0A344TGD7"/>
<dbReference type="RefSeq" id="WP_114066493.1">
    <property type="nucleotide sequence ID" value="NZ_CP030850.1"/>
</dbReference>
<name>A0A344TGD7_9BACT</name>
<keyword evidence="3" id="KW-0167">Capsid protein</keyword>
<evidence type="ECO:0000256" key="1">
    <source>
        <dbReference type="SAM" id="SignalP"/>
    </source>
</evidence>
<evidence type="ECO:0000313" key="3">
    <source>
        <dbReference type="EMBL" id="AXE17708.1"/>
    </source>
</evidence>
<dbReference type="InterPro" id="IPR014867">
    <property type="entry name" value="Spore_coat_CotH_CotH2/3/7"/>
</dbReference>
<protein>
    <submittedName>
        <fullName evidence="3">Spore coat protein CotH</fullName>
    </submittedName>
</protein>
<dbReference type="KEGG" id="run:DR864_08140"/>
<keyword evidence="4" id="KW-1185">Reference proteome</keyword>
<evidence type="ECO:0000313" key="4">
    <source>
        <dbReference type="Proteomes" id="UP000251993"/>
    </source>
</evidence>
<dbReference type="Pfam" id="PF08757">
    <property type="entry name" value="CotH"/>
    <property type="match status" value="1"/>
</dbReference>
<dbReference type="Gene3D" id="2.60.40.1260">
    <property type="entry name" value="Lamin Tail domain"/>
    <property type="match status" value="1"/>
</dbReference>
<sequence>MKRYFTLLLLVLVSATVIRAQVKINELMASNENTLVDNTGEYSDWVELHNPSGAAIDLAGYYLTDDYSNLKKFRFTSTTGQVVVPANGYLIIWASSTVSRGANHTSFSLSADGERVALVMPDGLSIVDSLTFGPQRMDISYGRLPNGGSGLKYFTAPTPGSANVVSNSYDELLSPPVFSHAGGFYSSSFGLTISHPDAGVSIYYTTDGSVPSAGSLTPQSYTYRNNYPGSNQTKQYQSYSYTGPLTVDDASSLPNKISTIASTHSQSLSYLPTSPLYKGKVVRAVAVKAGALTSEITSSSFFFSSSGVNKFTLPVVSVMSQEDGLFSYNNGIYVPGIDFDNWRNANPSLTPDFGSPGNYRRTGEPAERASHFEIIESDTVVYKQDVGIRINGGWSRGFKFKSLRLYGTDQYKTIEHPLFPQLPYDEYKTFILRNAGNDYNGTYFKDALVHETVAHLKIDIQAYRPAILFLNGEYWGIHNMRQRQDKHYYAQKYGVNEDSLDIIGEEIEEGTTTHYRSMISYINTNGVVSNTHYDYVQTQMDVESFRDYQITEIFYNNQDWGTNNIKYWRLQVPYNPSAPLGHDGRWRWSLYDADATISNWTDNRLSIASSFTNYWDAGFLLGKLLQNQSFRNDFINRFADLMNTVFTTSYLTDFIAAKRNGISAEIPAHLERWKTLSDSAAWLSKITNCVLFFQQRPGYQRTHIQSKFGLNGQYNLTVNVSNPAHGYVRVNTIDILPSTPGVTASPYPWTGSYFYKSDNSIPVVIRARPKLGYKFKHWVYNATILTDSVQTITATSARSYTAVFEPALVSATLGSCGYSFQEWASSSVAGTFPANMKFVYMADVDPGVNSEVKGFTTGGYALTSGTRIRGQGVNGVSFVNTGSGTVYPGTKLGGALLVLNTEGKDSVSVTWTGRTVSRGAQEYGIRLQYSIDKIEGFRDVLDANNQLVEYSRGANGSSSVLRVNLPSALLNQPYLYLLWRYYRKAGTSGNRDELGLDNIFVESKRVLSGPSAAGASTVSDGVLFSTASVGSSSNVLYEAKRFIELNPGFNTSQGAVFRAQINGCP</sequence>
<dbReference type="Proteomes" id="UP000251993">
    <property type="component" value="Chromosome"/>
</dbReference>
<dbReference type="InterPro" id="IPR036415">
    <property type="entry name" value="Lamin_tail_dom_sf"/>
</dbReference>
<accession>A0A344TGD7</accession>
<feature type="chain" id="PRO_5016566203" evidence="1">
    <location>
        <begin position="21"/>
        <end position="1065"/>
    </location>
</feature>
<reference evidence="3 4" key="1">
    <citation type="submission" date="2018-07" db="EMBL/GenBank/DDBJ databases">
        <title>Genome sequencing of Runella.</title>
        <authorList>
            <person name="Baek M.-G."/>
            <person name="Yi H."/>
        </authorList>
    </citation>
    <scope>NUCLEOTIDE SEQUENCE [LARGE SCALE GENOMIC DNA]</scope>
    <source>
        <strain evidence="3 4">HYN0085</strain>
    </source>
</reference>
<dbReference type="InterPro" id="IPR026876">
    <property type="entry name" value="Fn3_assoc_repeat"/>
</dbReference>